<proteinExistence type="inferred from homology"/>
<evidence type="ECO:0000256" key="4">
    <source>
        <dbReference type="ARBA" id="ARBA00023163"/>
    </source>
</evidence>
<organism evidence="8 9">
    <name type="scientific">Penicilliopsis zonata CBS 506.65</name>
    <dbReference type="NCBI Taxonomy" id="1073090"/>
    <lineage>
        <taxon>Eukaryota</taxon>
        <taxon>Fungi</taxon>
        <taxon>Dikarya</taxon>
        <taxon>Ascomycota</taxon>
        <taxon>Pezizomycotina</taxon>
        <taxon>Eurotiomycetes</taxon>
        <taxon>Eurotiomycetidae</taxon>
        <taxon>Eurotiales</taxon>
        <taxon>Aspergillaceae</taxon>
        <taxon>Penicilliopsis</taxon>
    </lineage>
</organism>
<evidence type="ECO:0000256" key="7">
    <source>
        <dbReference type="SAM" id="MobiDB-lite"/>
    </source>
</evidence>
<comment type="subcellular location">
    <subcellularLocation>
        <location evidence="1">Nucleus</location>
    </subcellularLocation>
</comment>
<feature type="region of interest" description="Disordered" evidence="7">
    <location>
        <begin position="315"/>
        <end position="364"/>
    </location>
</feature>
<dbReference type="GeneID" id="34612480"/>
<dbReference type="AlphaFoldDB" id="A0A1L9SAY9"/>
<evidence type="ECO:0000313" key="8">
    <source>
        <dbReference type="EMBL" id="OJJ44318.1"/>
    </source>
</evidence>
<dbReference type="EMBL" id="KV878348">
    <property type="protein sequence ID" value="OJJ44318.1"/>
    <property type="molecule type" value="Genomic_DNA"/>
</dbReference>
<gene>
    <name evidence="8" type="ORF">ASPZODRAFT_153782</name>
</gene>
<evidence type="ECO:0000256" key="3">
    <source>
        <dbReference type="ARBA" id="ARBA00023015"/>
    </source>
</evidence>
<evidence type="ECO:0000256" key="2">
    <source>
        <dbReference type="ARBA" id="ARBA00022491"/>
    </source>
</evidence>
<feature type="compositionally biased region" description="Gly residues" evidence="7">
    <location>
        <begin position="224"/>
        <end position="235"/>
    </location>
</feature>
<protein>
    <submittedName>
        <fullName evidence="8">Uncharacterized protein</fullName>
    </submittedName>
</protein>
<dbReference type="NCBIfam" id="NF041278">
    <property type="entry name" value="CmcJ_NvfI_EfuI"/>
    <property type="match status" value="1"/>
</dbReference>
<keyword evidence="2" id="KW-0678">Repressor</keyword>
<dbReference type="RefSeq" id="XP_022578828.1">
    <property type="nucleotide sequence ID" value="XM_022726016.1"/>
</dbReference>
<dbReference type="STRING" id="1073090.A0A1L9SAY9"/>
<keyword evidence="9" id="KW-1185">Reference proteome</keyword>
<dbReference type="GO" id="GO:0010468">
    <property type="term" value="P:regulation of gene expression"/>
    <property type="evidence" value="ECO:0007669"/>
    <property type="project" value="UniProtKB-ARBA"/>
</dbReference>
<evidence type="ECO:0000256" key="1">
    <source>
        <dbReference type="ARBA" id="ARBA00004123"/>
    </source>
</evidence>
<evidence type="ECO:0000256" key="6">
    <source>
        <dbReference type="ARBA" id="ARBA00023604"/>
    </source>
</evidence>
<keyword evidence="4" id="KW-0804">Transcription</keyword>
<dbReference type="GO" id="GO:0005654">
    <property type="term" value="C:nucleoplasm"/>
    <property type="evidence" value="ECO:0007669"/>
    <property type="project" value="UniProtKB-ARBA"/>
</dbReference>
<dbReference type="Pfam" id="PF08598">
    <property type="entry name" value="Sds3"/>
    <property type="match status" value="1"/>
</dbReference>
<dbReference type="PANTHER" id="PTHR34598">
    <property type="entry name" value="BLL6449 PROTEIN"/>
    <property type="match status" value="1"/>
</dbReference>
<accession>A0A1L9SAY9</accession>
<reference evidence="9" key="1">
    <citation type="journal article" date="2017" name="Genome Biol.">
        <title>Comparative genomics reveals high biological diversity and specific adaptations in the industrially and medically important fungal genus Aspergillus.</title>
        <authorList>
            <person name="de Vries R.P."/>
            <person name="Riley R."/>
            <person name="Wiebenga A."/>
            <person name="Aguilar-Osorio G."/>
            <person name="Amillis S."/>
            <person name="Uchima C.A."/>
            <person name="Anderluh G."/>
            <person name="Asadollahi M."/>
            <person name="Askin M."/>
            <person name="Barry K."/>
            <person name="Battaglia E."/>
            <person name="Bayram O."/>
            <person name="Benocci T."/>
            <person name="Braus-Stromeyer S.A."/>
            <person name="Caldana C."/>
            <person name="Canovas D."/>
            <person name="Cerqueira G.C."/>
            <person name="Chen F."/>
            <person name="Chen W."/>
            <person name="Choi C."/>
            <person name="Clum A."/>
            <person name="Dos Santos R.A."/>
            <person name="Damasio A.R."/>
            <person name="Diallinas G."/>
            <person name="Emri T."/>
            <person name="Fekete E."/>
            <person name="Flipphi M."/>
            <person name="Freyberg S."/>
            <person name="Gallo A."/>
            <person name="Gournas C."/>
            <person name="Habgood R."/>
            <person name="Hainaut M."/>
            <person name="Harispe M.L."/>
            <person name="Henrissat B."/>
            <person name="Hilden K.S."/>
            <person name="Hope R."/>
            <person name="Hossain A."/>
            <person name="Karabika E."/>
            <person name="Karaffa L."/>
            <person name="Karanyi Z."/>
            <person name="Krasevec N."/>
            <person name="Kuo A."/>
            <person name="Kusch H."/>
            <person name="LaButti K."/>
            <person name="Lagendijk E.L."/>
            <person name="Lapidus A."/>
            <person name="Levasseur A."/>
            <person name="Lindquist E."/>
            <person name="Lipzen A."/>
            <person name="Logrieco A.F."/>
            <person name="MacCabe A."/>
            <person name="Maekelae M.R."/>
            <person name="Malavazi I."/>
            <person name="Melin P."/>
            <person name="Meyer V."/>
            <person name="Mielnichuk N."/>
            <person name="Miskei M."/>
            <person name="Molnar A.P."/>
            <person name="Mule G."/>
            <person name="Ngan C.Y."/>
            <person name="Orejas M."/>
            <person name="Orosz E."/>
            <person name="Ouedraogo J.P."/>
            <person name="Overkamp K.M."/>
            <person name="Park H.-S."/>
            <person name="Perrone G."/>
            <person name="Piumi F."/>
            <person name="Punt P.J."/>
            <person name="Ram A.F."/>
            <person name="Ramon A."/>
            <person name="Rauscher S."/>
            <person name="Record E."/>
            <person name="Riano-Pachon D.M."/>
            <person name="Robert V."/>
            <person name="Roehrig J."/>
            <person name="Ruller R."/>
            <person name="Salamov A."/>
            <person name="Salih N.S."/>
            <person name="Samson R.A."/>
            <person name="Sandor E."/>
            <person name="Sanguinetti M."/>
            <person name="Schuetze T."/>
            <person name="Sepcic K."/>
            <person name="Shelest E."/>
            <person name="Sherlock G."/>
            <person name="Sophianopoulou V."/>
            <person name="Squina F.M."/>
            <person name="Sun H."/>
            <person name="Susca A."/>
            <person name="Todd R.B."/>
            <person name="Tsang A."/>
            <person name="Unkles S.E."/>
            <person name="van de Wiele N."/>
            <person name="van Rossen-Uffink D."/>
            <person name="Oliveira J.V."/>
            <person name="Vesth T.C."/>
            <person name="Visser J."/>
            <person name="Yu J.-H."/>
            <person name="Zhou M."/>
            <person name="Andersen M.R."/>
            <person name="Archer D.B."/>
            <person name="Baker S.E."/>
            <person name="Benoit I."/>
            <person name="Brakhage A.A."/>
            <person name="Braus G.H."/>
            <person name="Fischer R."/>
            <person name="Frisvad J.C."/>
            <person name="Goldman G.H."/>
            <person name="Houbraken J."/>
            <person name="Oakley B."/>
            <person name="Pocsi I."/>
            <person name="Scazzocchio C."/>
            <person name="Seiboth B."/>
            <person name="vanKuyk P.A."/>
            <person name="Wortman J."/>
            <person name="Dyer P.S."/>
            <person name="Grigoriev I.V."/>
        </authorList>
    </citation>
    <scope>NUCLEOTIDE SEQUENCE [LARGE SCALE GENOMIC DNA]</scope>
    <source>
        <strain evidence="9">CBS 506.65</strain>
    </source>
</reference>
<evidence type="ECO:0000313" key="9">
    <source>
        <dbReference type="Proteomes" id="UP000184188"/>
    </source>
</evidence>
<name>A0A1L9SAY9_9EURO</name>
<dbReference type="Proteomes" id="UP000184188">
    <property type="component" value="Unassembled WGS sequence"/>
</dbReference>
<feature type="region of interest" description="Disordered" evidence="7">
    <location>
        <begin position="213"/>
        <end position="268"/>
    </location>
</feature>
<evidence type="ECO:0000256" key="5">
    <source>
        <dbReference type="ARBA" id="ARBA00023242"/>
    </source>
</evidence>
<feature type="region of interest" description="Disordered" evidence="7">
    <location>
        <begin position="187"/>
        <end position="206"/>
    </location>
</feature>
<dbReference type="SMART" id="SM01401">
    <property type="entry name" value="Sds3"/>
    <property type="match status" value="1"/>
</dbReference>
<dbReference type="PANTHER" id="PTHR34598:SF1">
    <property type="entry name" value="PUTATIVE (AFU_ORTHOLOGUE AFUA_3G13140)-RELATED"/>
    <property type="match status" value="1"/>
</dbReference>
<dbReference type="InterPro" id="IPR044053">
    <property type="entry name" value="AsaB-like"/>
</dbReference>
<feature type="region of interest" description="Disordered" evidence="7">
    <location>
        <begin position="1"/>
        <end position="20"/>
    </location>
</feature>
<sequence>MNGSSAGAASSKRDKRRSALQERLADLTASFSQNRDAHFRQQLHALQCDMTLLNNADPYDPGPLPDDADEIAALIENTVGGGKFAREMAGLAGMWYSRFVQEVNQAKEDRDTDLTMLMHRHNDNLDRFNREYRFRVHFASEEYNKLSGTLRERLVSSINGKKTRLMREKEHLDIADTNALLLHPNQFSITNPASPGGLHGNRKTRHTRHRIDLDELGNGVSDAFGGGNAAGGGGTNKRKRKADDDHPPASPARDAPTPADRAKVKEVQQQNAAAYSIHSLFTDKELTLHANYAHVATTHFFSVSRRAEHAASGLATNGHNTDVDEASGFDGTGAEDNGTPAESMARTASHQNFHHATRSTRTQAHAALSTLADLSDKPATRPNLPYHILANYHARPNGNAPPLPSLMNDEIEDDLARIDRLLGQPASFIDRTLIDECIEVPHDDVGEGVVPPQDPARFNFLHPDFPADMGVRWFPMRNAGEREAVEMVTITKTTATAEIPRGPVEADLVFYVPPEDGSRPFNYVEEPPTGLPQRNFGETTHKVTIEDIRGDEHAYDLDTDALQALQGVPTQTTYATFDSDEEVQRVYYPEVEKLLFDHVQGVHKVIIFDHTIRRQESKARRQPVNRTHVDQTAKAAADRVRLHVSDPEEAEKLLRGRYRIINVWRPLNGAVVSAPLAFASAASVDRENDLVAVEHRYPDRTGETMQVKYNPALKWKYWSGMENDERLLLKCSDTAEGVGTSVPHTAFVDPRTPVGGKPRESIEVRTLVFG</sequence>
<keyword evidence="3" id="KW-0805">Transcription regulation</keyword>
<dbReference type="GO" id="GO:0016491">
    <property type="term" value="F:oxidoreductase activity"/>
    <property type="evidence" value="ECO:0007669"/>
    <property type="project" value="InterPro"/>
</dbReference>
<comment type="similarity">
    <text evidence="6">Belongs to the asaB hydroxylase/desaturase family.</text>
</comment>
<dbReference type="VEuPathDB" id="FungiDB:ASPZODRAFT_153782"/>
<dbReference type="InterPro" id="IPR013907">
    <property type="entry name" value="Sds3"/>
</dbReference>
<dbReference type="OrthoDB" id="70376at2759"/>
<keyword evidence="5" id="KW-0539">Nucleus</keyword>